<proteinExistence type="predicted"/>
<feature type="compositionally biased region" description="Basic residues" evidence="1">
    <location>
        <begin position="45"/>
        <end position="68"/>
    </location>
</feature>
<name>A0A6J4TGP2_9ACTN</name>
<protein>
    <submittedName>
        <fullName evidence="2">Uncharacterized protein</fullName>
    </submittedName>
</protein>
<feature type="compositionally biased region" description="Basic residues" evidence="1">
    <location>
        <begin position="96"/>
        <end position="107"/>
    </location>
</feature>
<feature type="region of interest" description="Disordered" evidence="1">
    <location>
        <begin position="1"/>
        <end position="240"/>
    </location>
</feature>
<feature type="compositionally biased region" description="Basic and acidic residues" evidence="1">
    <location>
        <begin position="147"/>
        <end position="158"/>
    </location>
</feature>
<feature type="non-terminal residue" evidence="2">
    <location>
        <position position="1"/>
    </location>
</feature>
<feature type="non-terminal residue" evidence="2">
    <location>
        <position position="240"/>
    </location>
</feature>
<evidence type="ECO:0000313" key="2">
    <source>
        <dbReference type="EMBL" id="CAA9522133.1"/>
    </source>
</evidence>
<reference evidence="2" key="1">
    <citation type="submission" date="2020-02" db="EMBL/GenBank/DDBJ databases">
        <authorList>
            <person name="Meier V. D."/>
        </authorList>
    </citation>
    <scope>NUCLEOTIDE SEQUENCE</scope>
    <source>
        <strain evidence="2">AVDCRST_MAG85</strain>
    </source>
</reference>
<feature type="compositionally biased region" description="Low complexity" evidence="1">
    <location>
        <begin position="172"/>
        <end position="193"/>
    </location>
</feature>
<evidence type="ECO:0000256" key="1">
    <source>
        <dbReference type="SAM" id="MobiDB-lite"/>
    </source>
</evidence>
<dbReference type="EMBL" id="CADCVT010000329">
    <property type="protein sequence ID" value="CAA9522133.1"/>
    <property type="molecule type" value="Genomic_DNA"/>
</dbReference>
<feature type="compositionally biased region" description="Basic residues" evidence="1">
    <location>
        <begin position="225"/>
        <end position="240"/>
    </location>
</feature>
<dbReference type="AlphaFoldDB" id="A0A6J4TGP2"/>
<organism evidence="2">
    <name type="scientific">uncultured Solirubrobacteraceae bacterium</name>
    <dbReference type="NCBI Taxonomy" id="1162706"/>
    <lineage>
        <taxon>Bacteria</taxon>
        <taxon>Bacillati</taxon>
        <taxon>Actinomycetota</taxon>
        <taxon>Thermoleophilia</taxon>
        <taxon>Solirubrobacterales</taxon>
        <taxon>Solirubrobacteraceae</taxon>
        <taxon>environmental samples</taxon>
    </lineage>
</organism>
<accession>A0A6J4TGP2</accession>
<sequence>VEPRRVLRPSPDRGPPPAAAAHLARGVRRLPRPARQPTARDPGRRVRRARPARPARRSRRSLPRHRRQAGAAPPDRALPAGQPRGRRPPGRVGRQALRRRLLRRGHRARLEPRPPAAPARRVHARRLAAAADHAEPRVLDQPPAAHRRGEPAVHRELRGGPARPPAPGVGTGPHDAGAHPGVHDAGAAGAARARALRARPHAALHGVEHPAGQARRPLLAEPRARQRLRRAQARRPAGRL</sequence>
<gene>
    <name evidence="2" type="ORF">AVDCRST_MAG85-2960</name>
</gene>